<evidence type="ECO:0000259" key="5">
    <source>
        <dbReference type="Pfam" id="PF07732"/>
    </source>
</evidence>
<dbReference type="InterPro" id="IPR011707">
    <property type="entry name" value="Cu-oxidase-like_N"/>
</dbReference>
<keyword evidence="2" id="KW-0560">Oxidoreductase</keyword>
<feature type="domain" description="Plastocyanin-like" evidence="5">
    <location>
        <begin position="89"/>
        <end position="197"/>
    </location>
</feature>
<reference evidence="7" key="1">
    <citation type="journal article" date="2019" name="Int. J. Syst. Evol. Microbiol.">
        <title>The Global Catalogue of Microorganisms (GCM) 10K type strain sequencing project: providing services to taxonomists for standard genome sequencing and annotation.</title>
        <authorList>
            <consortium name="The Broad Institute Genomics Platform"/>
            <consortium name="The Broad Institute Genome Sequencing Center for Infectious Disease"/>
            <person name="Wu L."/>
            <person name="Ma J."/>
        </authorList>
    </citation>
    <scope>NUCLEOTIDE SEQUENCE [LARGE SCALE GENOMIC DNA]</scope>
    <source>
        <strain evidence="7">KCTC 52925</strain>
    </source>
</reference>
<evidence type="ECO:0000256" key="3">
    <source>
        <dbReference type="SAM" id="Phobius"/>
    </source>
</evidence>
<keyword evidence="7" id="KW-1185">Reference proteome</keyword>
<protein>
    <submittedName>
        <fullName evidence="6">Multicopper oxidase family protein</fullName>
    </submittedName>
</protein>
<dbReference type="Proteomes" id="UP001597438">
    <property type="component" value="Unassembled WGS sequence"/>
</dbReference>
<comment type="caution">
    <text evidence="6">The sequence shown here is derived from an EMBL/GenBank/DDBJ whole genome shotgun (WGS) entry which is preliminary data.</text>
</comment>
<keyword evidence="3" id="KW-0472">Membrane</keyword>
<dbReference type="InterPro" id="IPR011706">
    <property type="entry name" value="Cu-oxidase_C"/>
</dbReference>
<dbReference type="InterPro" id="IPR002355">
    <property type="entry name" value="Cu_oxidase_Cu_BS"/>
</dbReference>
<dbReference type="CDD" id="cd13879">
    <property type="entry name" value="CuRO_2_McoP_like"/>
    <property type="match status" value="1"/>
</dbReference>
<dbReference type="CDD" id="cd13907">
    <property type="entry name" value="CuRO_3_MCO_like_1"/>
    <property type="match status" value="1"/>
</dbReference>
<dbReference type="EMBL" id="JBHUOJ010000028">
    <property type="protein sequence ID" value="MFD2834150.1"/>
    <property type="molecule type" value="Genomic_DNA"/>
</dbReference>
<sequence length="564" mass="64030">MKKNKTNSKIIGEESQMDRRNFIKLGSLGTTIMITWPLLSSCNGFASKNDNKTNPDFQADVDIELTAKEAKIQLFPGSKTNVWMFDANLKSGDKTALQKFGESYLGPVIRVKKGQKIRIRFKNQLPEESIVHWHGMHVPEKDDGHPKDVIGNGETYIYEFEIMNRAGTYWFHPHPHGRTGPQVYNGLAGLFIVTDDEEQQLKLPSGEYDVPIVIQDRQFDDNNQLVYLNRGRMDRMNGFLGNRILINGNPDGELSLQSGCVYRLRILNGSNSRFYKLAWEDGSPLVIIGKDGSLLDSPTSKPYVILGVAERMDVWLDLSNKPQGSQMIMKSLSFSPGMMGMMGGMMGRGQNNLPLGSEYQILKIRLDNEGSNRFTLPQKLAVFNKLDPANAINRSNPRKFSFFMRRMQWTINGRTWEMTGVTDEESVKLNTTEIWELVNSGGGMMGGNGDDDEGMMGNRGMMGKRGMMKDGGMMKNMMQMPHPIHLHQVQFNILERDVSAVDSKIWNSVKDGFIDGGWQDTVLLMPGMRMKLIMRFEDFKGLFLYHCHNLEHEDMGMMRNYKIS</sequence>
<evidence type="ECO:0000313" key="7">
    <source>
        <dbReference type="Proteomes" id="UP001597438"/>
    </source>
</evidence>
<dbReference type="InterPro" id="IPR008972">
    <property type="entry name" value="Cupredoxin"/>
</dbReference>
<gene>
    <name evidence="6" type="ORF">ACFSYS_12710</name>
</gene>
<dbReference type="RefSeq" id="WP_251743042.1">
    <property type="nucleotide sequence ID" value="NZ_JBHUOJ010000028.1"/>
</dbReference>
<dbReference type="PANTHER" id="PTHR48267">
    <property type="entry name" value="CUPREDOXIN SUPERFAMILY PROTEIN"/>
    <property type="match status" value="1"/>
</dbReference>
<proteinExistence type="predicted"/>
<evidence type="ECO:0000259" key="4">
    <source>
        <dbReference type="Pfam" id="PF07731"/>
    </source>
</evidence>
<dbReference type="InterPro" id="IPR045087">
    <property type="entry name" value="Cu-oxidase_fam"/>
</dbReference>
<keyword evidence="3" id="KW-1133">Transmembrane helix</keyword>
<organism evidence="6 7">
    <name type="scientific">Christiangramia antarctica</name>
    <dbReference type="NCBI Taxonomy" id="2058158"/>
    <lineage>
        <taxon>Bacteria</taxon>
        <taxon>Pseudomonadati</taxon>
        <taxon>Bacteroidota</taxon>
        <taxon>Flavobacteriia</taxon>
        <taxon>Flavobacteriales</taxon>
        <taxon>Flavobacteriaceae</taxon>
        <taxon>Christiangramia</taxon>
    </lineage>
</organism>
<keyword evidence="1" id="KW-0479">Metal-binding</keyword>
<evidence type="ECO:0000256" key="2">
    <source>
        <dbReference type="ARBA" id="ARBA00023002"/>
    </source>
</evidence>
<keyword evidence="3" id="KW-0812">Transmembrane</keyword>
<dbReference type="Pfam" id="PF07731">
    <property type="entry name" value="Cu-oxidase_2"/>
    <property type="match status" value="1"/>
</dbReference>
<dbReference type="CDD" id="cd13852">
    <property type="entry name" value="CuRO_1_McoP_like"/>
    <property type="match status" value="1"/>
</dbReference>
<dbReference type="PANTHER" id="PTHR48267:SF1">
    <property type="entry name" value="BILIRUBIN OXIDASE"/>
    <property type="match status" value="1"/>
</dbReference>
<evidence type="ECO:0000256" key="1">
    <source>
        <dbReference type="ARBA" id="ARBA00022723"/>
    </source>
</evidence>
<name>A0ABW5X6D4_9FLAO</name>
<dbReference type="PROSITE" id="PS00080">
    <property type="entry name" value="MULTICOPPER_OXIDASE2"/>
    <property type="match status" value="1"/>
</dbReference>
<feature type="domain" description="Plastocyanin-like" evidence="4">
    <location>
        <begin position="474"/>
        <end position="562"/>
    </location>
</feature>
<dbReference type="SUPFAM" id="SSF49503">
    <property type="entry name" value="Cupredoxins"/>
    <property type="match status" value="3"/>
</dbReference>
<accession>A0ABW5X6D4</accession>
<dbReference type="Pfam" id="PF07732">
    <property type="entry name" value="Cu-oxidase_3"/>
    <property type="match status" value="1"/>
</dbReference>
<dbReference type="Gene3D" id="2.60.40.420">
    <property type="entry name" value="Cupredoxins - blue copper proteins"/>
    <property type="match status" value="3"/>
</dbReference>
<evidence type="ECO:0000313" key="6">
    <source>
        <dbReference type="EMBL" id="MFD2834150.1"/>
    </source>
</evidence>
<feature type="transmembrane region" description="Helical" evidence="3">
    <location>
        <begin position="21"/>
        <end position="39"/>
    </location>
</feature>